<dbReference type="RefSeq" id="WP_108387336.1">
    <property type="nucleotide sequence ID" value="NZ_QBUD01000010.1"/>
</dbReference>
<dbReference type="Pfam" id="PF04984">
    <property type="entry name" value="Phage_sheath_1"/>
    <property type="match status" value="1"/>
</dbReference>
<dbReference type="InterPro" id="IPR020287">
    <property type="entry name" value="Tail_sheath_C"/>
</dbReference>
<feature type="domain" description="Tail sheath protein C-terminal" evidence="3">
    <location>
        <begin position="459"/>
        <end position="555"/>
    </location>
</feature>
<keyword evidence="5" id="KW-1185">Reference proteome</keyword>
<reference evidence="4 5" key="1">
    <citation type="submission" date="2018-04" db="EMBL/GenBank/DDBJ databases">
        <title>Genomic Encyclopedia of Archaeal and Bacterial Type Strains, Phase II (KMG-II): from individual species to whole genera.</title>
        <authorList>
            <person name="Goeker M."/>
        </authorList>
    </citation>
    <scope>NUCLEOTIDE SEQUENCE [LARGE SCALE GENOMIC DNA]</scope>
    <source>
        <strain evidence="4 5">DSM 29955</strain>
    </source>
</reference>
<evidence type="ECO:0000259" key="3">
    <source>
        <dbReference type="Pfam" id="PF17482"/>
    </source>
</evidence>
<feature type="domain" description="Tail sheath protein subtilisin-like" evidence="2">
    <location>
        <begin position="294"/>
        <end position="457"/>
    </location>
</feature>
<sequence>MEQILPGVSVAVRPEGLIIPGVVSISAIGMVGTANKGPVDTPVLIGSPAAAREVFGEADAIVTAGQELTLIRAIDLAYDHGARDVWAVRIAGATVAADFLIASATGDCCRLTASTPGSWANTLEINITAASESAVVTGEEIAGTGAVALQLAHTTIAESVRNTVSVLAAGASTPTTPTVVHGATGTPAAGQVEIDPATGALTFAAGEAPAVGDTVTVTYVVPAANSAKVTLRTETAQEEFTAASGGHLVSLVTDGSDLVAGTVLANASEVPTQFADAFTFEAFGSGTNATGTDGATGGNYADGFEALNNEPAFIIVAAGQDNSGTIGADLTAHVASASSDSNKRERIGVIGSAPGASLNDIVDHALNSDRIVFVAPGVTVSDVVTGQPVTLSGGYAAACVAGMISGAPVNRSLTNKVLNVADLEEKFSQAELRQLVQNRVLALESRLGFRTVKGITTSTNTAWHQITTRRIVDKAKFGVRSAANPYIGLLNNERVRAAMRSTINSFLAEMVLDEELVSYELEVTATRDDERRGIARVTIVLRPTFSIDFIKVTMFLE</sequence>
<dbReference type="OrthoDB" id="5510653at2"/>
<comment type="similarity">
    <text evidence="1">Belongs to the myoviridae tail sheath protein family.</text>
</comment>
<dbReference type="EMBL" id="QBUD01000010">
    <property type="protein sequence ID" value="PUB12410.1"/>
    <property type="molecule type" value="Genomic_DNA"/>
</dbReference>
<evidence type="ECO:0000256" key="1">
    <source>
        <dbReference type="ARBA" id="ARBA00008005"/>
    </source>
</evidence>
<accession>A0A2T6KBX0</accession>
<dbReference type="Proteomes" id="UP000244523">
    <property type="component" value="Unassembled WGS sequence"/>
</dbReference>
<dbReference type="AlphaFoldDB" id="A0A2T6KBX0"/>
<proteinExistence type="inferred from homology"/>
<organism evidence="4 5">
    <name type="scientific">Yoonia sediminilitoris</name>
    <dbReference type="NCBI Taxonomy" id="1286148"/>
    <lineage>
        <taxon>Bacteria</taxon>
        <taxon>Pseudomonadati</taxon>
        <taxon>Pseudomonadota</taxon>
        <taxon>Alphaproteobacteria</taxon>
        <taxon>Rhodobacterales</taxon>
        <taxon>Paracoccaceae</taxon>
        <taxon>Yoonia</taxon>
    </lineage>
</organism>
<evidence type="ECO:0000313" key="5">
    <source>
        <dbReference type="Proteomes" id="UP000244523"/>
    </source>
</evidence>
<evidence type="ECO:0000259" key="2">
    <source>
        <dbReference type="Pfam" id="PF04984"/>
    </source>
</evidence>
<dbReference type="InterPro" id="IPR035089">
    <property type="entry name" value="Phage_sheath_subtilisin"/>
</dbReference>
<protein>
    <submittedName>
        <fullName evidence="4">Tail sheath protein</fullName>
    </submittedName>
</protein>
<name>A0A2T6KBX0_9RHOB</name>
<dbReference type="Pfam" id="PF17482">
    <property type="entry name" value="Phage_sheath_1C"/>
    <property type="match status" value="1"/>
</dbReference>
<dbReference type="Gene3D" id="3.30.1370.220">
    <property type="match status" value="1"/>
</dbReference>
<evidence type="ECO:0000313" key="4">
    <source>
        <dbReference type="EMBL" id="PUB12410.1"/>
    </source>
</evidence>
<comment type="caution">
    <text evidence="4">The sequence shown here is derived from an EMBL/GenBank/DDBJ whole genome shotgun (WGS) entry which is preliminary data.</text>
</comment>
<gene>
    <name evidence="4" type="ORF">C8N45_11049</name>
</gene>